<dbReference type="Proteomes" id="UP001143910">
    <property type="component" value="Unassembled WGS sequence"/>
</dbReference>
<comment type="caution">
    <text evidence="1">The sequence shown here is derived from an EMBL/GenBank/DDBJ whole genome shotgun (WGS) entry which is preliminary data.</text>
</comment>
<gene>
    <name evidence="1" type="ORF">NQ176_g7305</name>
</gene>
<keyword evidence="2" id="KW-1185">Reference proteome</keyword>
<name>A0ACC1MZD9_9HYPO</name>
<dbReference type="EMBL" id="JANJQO010001199">
    <property type="protein sequence ID" value="KAJ2972179.1"/>
    <property type="molecule type" value="Genomic_DNA"/>
</dbReference>
<reference evidence="1" key="1">
    <citation type="submission" date="2022-08" db="EMBL/GenBank/DDBJ databases">
        <title>Genome Sequence of Lecanicillium fungicola.</title>
        <authorList>
            <person name="Buettner E."/>
        </authorList>
    </citation>
    <scope>NUCLEOTIDE SEQUENCE</scope>
    <source>
        <strain evidence="1">Babe33</strain>
    </source>
</reference>
<evidence type="ECO:0000313" key="1">
    <source>
        <dbReference type="EMBL" id="KAJ2972179.1"/>
    </source>
</evidence>
<organism evidence="1 2">
    <name type="scientific">Zarea fungicola</name>
    <dbReference type="NCBI Taxonomy" id="93591"/>
    <lineage>
        <taxon>Eukaryota</taxon>
        <taxon>Fungi</taxon>
        <taxon>Dikarya</taxon>
        <taxon>Ascomycota</taxon>
        <taxon>Pezizomycotina</taxon>
        <taxon>Sordariomycetes</taxon>
        <taxon>Hypocreomycetidae</taxon>
        <taxon>Hypocreales</taxon>
        <taxon>Cordycipitaceae</taxon>
        <taxon>Zarea</taxon>
    </lineage>
</organism>
<evidence type="ECO:0000313" key="2">
    <source>
        <dbReference type="Proteomes" id="UP001143910"/>
    </source>
</evidence>
<accession>A0ACC1MZD9</accession>
<protein>
    <submittedName>
        <fullName evidence="1">Uncharacterized protein</fullName>
    </submittedName>
</protein>
<proteinExistence type="predicted"/>
<sequence length="118" mass="13313">MPLDTTPLLAAVGSLPGSNILQDHPAFLRASHSPWNWIPQRLLVKLRGLVLAYLTGSGCMSLYYKLTEFTDHPKLYLLFHFGSLSFLITLIYHLITFSWTFTHLYYPAIEGVEGAVES</sequence>